<dbReference type="GO" id="GO:0016620">
    <property type="term" value="F:oxidoreductase activity, acting on the aldehyde or oxo group of donors, NAD or NADP as acceptor"/>
    <property type="evidence" value="ECO:0007669"/>
    <property type="project" value="InterPro"/>
</dbReference>
<evidence type="ECO:0000256" key="2">
    <source>
        <dbReference type="ARBA" id="ARBA00023002"/>
    </source>
</evidence>
<dbReference type="InterPro" id="IPR015590">
    <property type="entry name" value="Aldehyde_DH_dom"/>
</dbReference>
<evidence type="ECO:0000313" key="9">
    <source>
        <dbReference type="EMBL" id="QBI19309.1"/>
    </source>
</evidence>
<gene>
    <name evidence="9" type="ORF">ER308_06975</name>
</gene>
<dbReference type="InterPro" id="IPR016160">
    <property type="entry name" value="Ald_DH_CS_CYS"/>
</dbReference>
<keyword evidence="3" id="KW-0520">NAD</keyword>
<dbReference type="PANTHER" id="PTHR43860">
    <property type="entry name" value="BETAINE ALDEHYDE DEHYDROGENASE"/>
    <property type="match status" value="1"/>
</dbReference>
<name>A0A411YDJ9_9ACTN</name>
<dbReference type="EMBL" id="CP036402">
    <property type="protein sequence ID" value="QBI19309.1"/>
    <property type="molecule type" value="Genomic_DNA"/>
</dbReference>
<comment type="pathway">
    <text evidence="4">Amine and polyamine biosynthesis; betaine biosynthesis via choline pathway; betaine from betaine aldehyde: step 1/1.</text>
</comment>
<evidence type="ECO:0000256" key="4">
    <source>
        <dbReference type="ARBA" id="ARBA00037921"/>
    </source>
</evidence>
<evidence type="ECO:0000259" key="8">
    <source>
        <dbReference type="Pfam" id="PF00171"/>
    </source>
</evidence>
<evidence type="ECO:0000256" key="6">
    <source>
        <dbReference type="RuleBase" id="RU003345"/>
    </source>
</evidence>
<dbReference type="Pfam" id="PF00171">
    <property type="entry name" value="Aldedh"/>
    <property type="match status" value="1"/>
</dbReference>
<accession>A0A411YDJ9</accession>
<feature type="active site" evidence="5">
    <location>
        <position position="323"/>
    </location>
</feature>
<dbReference type="SUPFAM" id="SSF53720">
    <property type="entry name" value="ALDH-like"/>
    <property type="match status" value="1"/>
</dbReference>
<evidence type="ECO:0000256" key="7">
    <source>
        <dbReference type="SAM" id="MobiDB-lite"/>
    </source>
</evidence>
<dbReference type="OrthoDB" id="6882680at2"/>
<dbReference type="PROSITE" id="PS00070">
    <property type="entry name" value="ALDEHYDE_DEHYDR_CYS"/>
    <property type="match status" value="1"/>
</dbReference>
<keyword evidence="10" id="KW-1185">Reference proteome</keyword>
<dbReference type="InterPro" id="IPR016161">
    <property type="entry name" value="Ald_DH/histidinol_DH"/>
</dbReference>
<protein>
    <submittedName>
        <fullName evidence="9">Aldehyde dehydrogenase family protein</fullName>
    </submittedName>
</protein>
<dbReference type="InterPro" id="IPR016162">
    <property type="entry name" value="Ald_DH_N"/>
</dbReference>
<dbReference type="InterPro" id="IPR029510">
    <property type="entry name" value="Ald_DH_CS_GLU"/>
</dbReference>
<proteinExistence type="inferred from homology"/>
<dbReference type="Gene3D" id="3.40.605.10">
    <property type="entry name" value="Aldehyde Dehydrogenase, Chain A, domain 1"/>
    <property type="match status" value="1"/>
</dbReference>
<dbReference type="KEGG" id="erz:ER308_06975"/>
<comment type="similarity">
    <text evidence="1 6">Belongs to the aldehyde dehydrogenase family.</text>
</comment>
<sequence length="565" mass="60774">MTASGDRQPDPRSWRDGSSPGPGRTFEPRSGSAFSCDDGHPRRGAWSVIGRALSGAAASGYRRCGQPAVDLREPHVSHLYLAGEWRGAEAGARRDVINPYDASVVRTVDEGDDRDVRAAIAAAREAFDRGEWPHLPGADRGRVVAHIADLIERDREELAQLETSDTGKTLVESRMDMDDIASVFRYYAGLADKEAGEVVDAPVASVRSVVHREPIGVVGQISPWNFPLLQASWKLAPALAAGCALVAKPSELTPLSTIKVFELIDEAGVPPGVANLVLGPGDPVGAELAASHDVDLISFTGGIGTGRRIMEAAAGNVKKVALELGGKNPNVVFADADLDTAVDYALLAVFLHAGQVCSAGARLLVERPVADEVTERLIERTRRIRLGRGTEPDTEMGPLISAAHRDKVEAFVEEARAEGCEIPVGGRRPDHPELQKGFFYEPTIVLGCAPDQRIITEEVFGPVLTVETFDTEQEALELANGTTYGLAGAAWTRDVARAERMARGLRLGTVWINDYHPYYPQAPWGGYKQSGIGRENGRLGLEEYQEVKHVSTNLAPEATGWFGSA</sequence>
<dbReference type="FunFam" id="3.40.309.10:FF:000012">
    <property type="entry name" value="Betaine aldehyde dehydrogenase"/>
    <property type="match status" value="1"/>
</dbReference>
<dbReference type="FunFam" id="3.40.605.10:FF:000007">
    <property type="entry name" value="NAD/NADP-dependent betaine aldehyde dehydrogenase"/>
    <property type="match status" value="1"/>
</dbReference>
<feature type="region of interest" description="Disordered" evidence="7">
    <location>
        <begin position="1"/>
        <end position="38"/>
    </location>
</feature>
<evidence type="ECO:0000256" key="3">
    <source>
        <dbReference type="ARBA" id="ARBA00023027"/>
    </source>
</evidence>
<dbReference type="Gene3D" id="3.40.309.10">
    <property type="entry name" value="Aldehyde Dehydrogenase, Chain A, domain 2"/>
    <property type="match status" value="1"/>
</dbReference>
<evidence type="ECO:0000256" key="1">
    <source>
        <dbReference type="ARBA" id="ARBA00009986"/>
    </source>
</evidence>
<organism evidence="9 10">
    <name type="scientific">Egibacter rhizosphaerae</name>
    <dbReference type="NCBI Taxonomy" id="1670831"/>
    <lineage>
        <taxon>Bacteria</taxon>
        <taxon>Bacillati</taxon>
        <taxon>Actinomycetota</taxon>
        <taxon>Nitriliruptoria</taxon>
        <taxon>Egibacterales</taxon>
        <taxon>Egibacteraceae</taxon>
        <taxon>Egibacter</taxon>
    </lineage>
</organism>
<evidence type="ECO:0000256" key="5">
    <source>
        <dbReference type="PROSITE-ProRule" id="PRU10007"/>
    </source>
</evidence>
<keyword evidence="2 6" id="KW-0560">Oxidoreductase</keyword>
<evidence type="ECO:0000313" key="10">
    <source>
        <dbReference type="Proteomes" id="UP000291469"/>
    </source>
</evidence>
<dbReference type="Proteomes" id="UP000291469">
    <property type="component" value="Chromosome"/>
</dbReference>
<dbReference type="InterPro" id="IPR016163">
    <property type="entry name" value="Ald_DH_C"/>
</dbReference>
<feature type="domain" description="Aldehyde dehydrogenase" evidence="8">
    <location>
        <begin position="86"/>
        <end position="550"/>
    </location>
</feature>
<dbReference type="PROSITE" id="PS00687">
    <property type="entry name" value="ALDEHYDE_DEHYDR_GLU"/>
    <property type="match status" value="1"/>
</dbReference>
<dbReference type="PANTHER" id="PTHR43860:SF2">
    <property type="entry name" value="BETAINE ALDEHYDE DEHYDROGENASE-RELATED"/>
    <property type="match status" value="1"/>
</dbReference>
<dbReference type="AlphaFoldDB" id="A0A411YDJ9"/>
<reference evidence="9 10" key="1">
    <citation type="submission" date="2019-01" db="EMBL/GenBank/DDBJ databases">
        <title>Egibacter rhizosphaerae EGI 80759T.</title>
        <authorList>
            <person name="Chen D.-D."/>
            <person name="Tian Y."/>
            <person name="Jiao J.-Y."/>
            <person name="Zhang X.-T."/>
            <person name="Zhang Y.-G."/>
            <person name="Zhang Y."/>
            <person name="Xiao M."/>
            <person name="Shu W.-S."/>
            <person name="Li W.-J."/>
        </authorList>
    </citation>
    <scope>NUCLEOTIDE SEQUENCE [LARGE SCALE GENOMIC DNA]</scope>
    <source>
        <strain evidence="9 10">EGI 80759</strain>
    </source>
</reference>